<dbReference type="STRING" id="586411.SAMN05216187_103236"/>
<feature type="DNA-binding region" description="H-T-H motif" evidence="4">
    <location>
        <begin position="44"/>
        <end position="63"/>
    </location>
</feature>
<evidence type="ECO:0000256" key="3">
    <source>
        <dbReference type="ARBA" id="ARBA00023163"/>
    </source>
</evidence>
<dbReference type="Pfam" id="PF00440">
    <property type="entry name" value="TetR_N"/>
    <property type="match status" value="1"/>
</dbReference>
<dbReference type="Gene3D" id="1.10.357.10">
    <property type="entry name" value="Tetracycline Repressor, domain 2"/>
    <property type="match status" value="1"/>
</dbReference>
<dbReference type="PANTHER" id="PTHR30055">
    <property type="entry name" value="HTH-TYPE TRANSCRIPTIONAL REGULATOR RUTR"/>
    <property type="match status" value="1"/>
</dbReference>
<dbReference type="InterPro" id="IPR001647">
    <property type="entry name" value="HTH_TetR"/>
</dbReference>
<evidence type="ECO:0000256" key="2">
    <source>
        <dbReference type="ARBA" id="ARBA00023125"/>
    </source>
</evidence>
<dbReference type="EMBL" id="FNFI01000003">
    <property type="protein sequence ID" value="SDJ92473.1"/>
    <property type="molecule type" value="Genomic_DNA"/>
</dbReference>
<reference evidence="7" key="1">
    <citation type="submission" date="2016-10" db="EMBL/GenBank/DDBJ databases">
        <authorList>
            <person name="Varghese N."/>
            <person name="Submissions S."/>
        </authorList>
    </citation>
    <scope>NUCLEOTIDE SEQUENCE [LARGE SCALE GENOMIC DNA]</scope>
    <source>
        <strain evidence="7">CGMCC 1.8911</strain>
    </source>
</reference>
<dbReference type="AlphaFoldDB" id="A0A1G8XPQ5"/>
<evidence type="ECO:0000259" key="5">
    <source>
        <dbReference type="PROSITE" id="PS50977"/>
    </source>
</evidence>
<feature type="domain" description="HTH tetR-type" evidence="5">
    <location>
        <begin position="21"/>
        <end position="81"/>
    </location>
</feature>
<organism evidence="6 7">
    <name type="scientific">Jeotgalicoccus aerolatus</name>
    <dbReference type="NCBI Taxonomy" id="709510"/>
    <lineage>
        <taxon>Bacteria</taxon>
        <taxon>Bacillati</taxon>
        <taxon>Bacillota</taxon>
        <taxon>Bacilli</taxon>
        <taxon>Bacillales</taxon>
        <taxon>Staphylococcaceae</taxon>
        <taxon>Jeotgalicoccus</taxon>
    </lineage>
</organism>
<dbReference type="SUPFAM" id="SSF46689">
    <property type="entry name" value="Homeodomain-like"/>
    <property type="match status" value="1"/>
</dbReference>
<keyword evidence="1" id="KW-0805">Transcription regulation</keyword>
<dbReference type="GO" id="GO:0003700">
    <property type="term" value="F:DNA-binding transcription factor activity"/>
    <property type="evidence" value="ECO:0007669"/>
    <property type="project" value="TreeGrafter"/>
</dbReference>
<dbReference type="OrthoDB" id="2388018at2"/>
<protein>
    <submittedName>
        <fullName evidence="6">Transcriptional regulator, TetR family</fullName>
    </submittedName>
</protein>
<dbReference type="Proteomes" id="UP000242700">
    <property type="component" value="Unassembled WGS sequence"/>
</dbReference>
<evidence type="ECO:0000313" key="6">
    <source>
        <dbReference type="EMBL" id="SDJ92473.1"/>
    </source>
</evidence>
<evidence type="ECO:0000256" key="4">
    <source>
        <dbReference type="PROSITE-ProRule" id="PRU00335"/>
    </source>
</evidence>
<dbReference type="GO" id="GO:0000976">
    <property type="term" value="F:transcription cis-regulatory region binding"/>
    <property type="evidence" value="ECO:0007669"/>
    <property type="project" value="TreeGrafter"/>
</dbReference>
<dbReference type="PROSITE" id="PS50977">
    <property type="entry name" value="HTH_TETR_2"/>
    <property type="match status" value="1"/>
</dbReference>
<keyword evidence="2 4" id="KW-0238">DNA-binding</keyword>
<dbReference type="PANTHER" id="PTHR30055:SF234">
    <property type="entry name" value="HTH-TYPE TRANSCRIPTIONAL REGULATOR BETI"/>
    <property type="match status" value="1"/>
</dbReference>
<dbReference type="InterPro" id="IPR050109">
    <property type="entry name" value="HTH-type_TetR-like_transc_reg"/>
</dbReference>
<dbReference type="InterPro" id="IPR009057">
    <property type="entry name" value="Homeodomain-like_sf"/>
</dbReference>
<gene>
    <name evidence="6" type="ORF">SAMN05216187_103236</name>
</gene>
<name>A0A1G8XPQ5_9STAP</name>
<sequence>MYYNEYSKGEDVMSKQLKNKERRYNAIVDAGEKLLLERYADSVQMQDIAKEAGLGVATLFRYFPKKQTLIIAVADKILSTELDFYRAISQKQLTGIEKIEAVFQRANRLEHPELLKRSKFIDIFESNIDDFEEFQTAAADYFAIRNEISNIVSDIVEKGQADQTLPSGEGVTDEIMTMINNYNMFARKLALIKNIMALEKNPSPATQLKIMHDMYMSRLKNI</sequence>
<keyword evidence="3" id="KW-0804">Transcription</keyword>
<evidence type="ECO:0000313" key="7">
    <source>
        <dbReference type="Proteomes" id="UP000242700"/>
    </source>
</evidence>
<dbReference type="PRINTS" id="PR00455">
    <property type="entry name" value="HTHTETR"/>
</dbReference>
<accession>A0A1G8XPQ5</accession>
<proteinExistence type="predicted"/>
<evidence type="ECO:0000256" key="1">
    <source>
        <dbReference type="ARBA" id="ARBA00023015"/>
    </source>
</evidence>